<dbReference type="EMBL" id="BQNB010015745">
    <property type="protein sequence ID" value="GJT43627.1"/>
    <property type="molecule type" value="Genomic_DNA"/>
</dbReference>
<reference evidence="1" key="2">
    <citation type="submission" date="2022-01" db="EMBL/GenBank/DDBJ databases">
        <authorList>
            <person name="Yamashiro T."/>
            <person name="Shiraishi A."/>
            <person name="Satake H."/>
            <person name="Nakayama K."/>
        </authorList>
    </citation>
    <scope>NUCLEOTIDE SEQUENCE</scope>
</reference>
<proteinExistence type="predicted"/>
<name>A0ABQ5DXG9_9ASTR</name>
<keyword evidence="2" id="KW-1185">Reference proteome</keyword>
<organism evidence="1 2">
    <name type="scientific">Tanacetum coccineum</name>
    <dbReference type="NCBI Taxonomy" id="301880"/>
    <lineage>
        <taxon>Eukaryota</taxon>
        <taxon>Viridiplantae</taxon>
        <taxon>Streptophyta</taxon>
        <taxon>Embryophyta</taxon>
        <taxon>Tracheophyta</taxon>
        <taxon>Spermatophyta</taxon>
        <taxon>Magnoliopsida</taxon>
        <taxon>eudicotyledons</taxon>
        <taxon>Gunneridae</taxon>
        <taxon>Pentapetalae</taxon>
        <taxon>asterids</taxon>
        <taxon>campanulids</taxon>
        <taxon>Asterales</taxon>
        <taxon>Asteraceae</taxon>
        <taxon>Asteroideae</taxon>
        <taxon>Anthemideae</taxon>
        <taxon>Anthemidinae</taxon>
        <taxon>Tanacetum</taxon>
    </lineage>
</organism>
<dbReference type="Proteomes" id="UP001151760">
    <property type="component" value="Unassembled WGS sequence"/>
</dbReference>
<accession>A0ABQ5DXG9</accession>
<protein>
    <submittedName>
        <fullName evidence="1">Uncharacterized protein</fullName>
    </submittedName>
</protein>
<sequence length="207" mass="23874">MEGEDVKKRIGEVGRSRVIRRGAFKYNKYKEGSFEDEDKDEIKGLIWVNNCIANKKEKIRQLVPSCYVIFDLEPLSLSFDFVHAHTMHHLESLLTISLDNLCLDNLDIFKEDLEYQSLRKSSNIDVLDSPRLLVLNTETSQSRQHVITSLIHIESRKSPIAELFDVDSRRTSIVIVNTKEYHSDILEKSQGYCIGLFVITCVLDVKQ</sequence>
<comment type="caution">
    <text evidence="1">The sequence shown here is derived from an EMBL/GenBank/DDBJ whole genome shotgun (WGS) entry which is preliminary data.</text>
</comment>
<evidence type="ECO:0000313" key="2">
    <source>
        <dbReference type="Proteomes" id="UP001151760"/>
    </source>
</evidence>
<gene>
    <name evidence="1" type="ORF">Tco_0952342</name>
</gene>
<evidence type="ECO:0000313" key="1">
    <source>
        <dbReference type="EMBL" id="GJT43627.1"/>
    </source>
</evidence>
<reference evidence="1" key="1">
    <citation type="journal article" date="2022" name="Int. J. Mol. Sci.">
        <title>Draft Genome of Tanacetum Coccineum: Genomic Comparison of Closely Related Tanacetum-Family Plants.</title>
        <authorList>
            <person name="Yamashiro T."/>
            <person name="Shiraishi A."/>
            <person name="Nakayama K."/>
            <person name="Satake H."/>
        </authorList>
    </citation>
    <scope>NUCLEOTIDE SEQUENCE</scope>
</reference>